<protein>
    <submittedName>
        <fullName evidence="1">Glycerol-3-phosphate O-acyltransferase</fullName>
    </submittedName>
</protein>
<dbReference type="EMBL" id="FORI01000010">
    <property type="protein sequence ID" value="SFJ00068.1"/>
    <property type="molecule type" value="Genomic_DNA"/>
</dbReference>
<organism evidence="1 2">
    <name type="scientific">Treponema bryantii</name>
    <dbReference type="NCBI Taxonomy" id="163"/>
    <lineage>
        <taxon>Bacteria</taxon>
        <taxon>Pseudomonadati</taxon>
        <taxon>Spirochaetota</taxon>
        <taxon>Spirochaetia</taxon>
        <taxon>Spirochaetales</taxon>
        <taxon>Treponemataceae</taxon>
        <taxon>Treponema</taxon>
    </lineage>
</organism>
<accession>A0A1I3MST4</accession>
<keyword evidence="2" id="KW-1185">Reference proteome</keyword>
<dbReference type="Proteomes" id="UP000182737">
    <property type="component" value="Unassembled WGS sequence"/>
</dbReference>
<evidence type="ECO:0000313" key="1">
    <source>
        <dbReference type="EMBL" id="SFJ00068.1"/>
    </source>
</evidence>
<proteinExistence type="predicted"/>
<name>A0A1I3MST4_9SPIR</name>
<dbReference type="AlphaFoldDB" id="A0A1I3MST4"/>
<dbReference type="Gene3D" id="3.40.1130.10">
    <property type="entry name" value="Glycerol-3-phosphate (1)-acyltransferase"/>
    <property type="match status" value="1"/>
</dbReference>
<keyword evidence="1" id="KW-0808">Transferase</keyword>
<sequence>MGIMLKDKFGSTFAEMSKLSHAAAKIDETKVYEEANLQLRPYMWGLLDEAFNSESGLGNIENFKAFYDSVVKEGKTGLILMEHYTNLDLPGILYLLEKNGEDWAKDMASRIVAVAGMKLNEASAGVRAFTEGFTRVVIYPTRSLNAVEGKEISEEEKQAEEQRARKINFAAMRAMDSCKKRGQMILVFPSGTRYRPGKPETKRGLREIDSYLRLFDKMILVSINGNCLRINPENPDDMLADILEPGKCTFTASPVIDCKEFRNNVLAKLPADDPDPKQKTVDAVMDYLEKQHTEVGE</sequence>
<dbReference type="SUPFAM" id="SSF69593">
    <property type="entry name" value="Glycerol-3-phosphate (1)-acyltransferase"/>
    <property type="match status" value="1"/>
</dbReference>
<keyword evidence="1" id="KW-0012">Acyltransferase</keyword>
<dbReference type="GO" id="GO:0016746">
    <property type="term" value="F:acyltransferase activity"/>
    <property type="evidence" value="ECO:0007669"/>
    <property type="project" value="UniProtKB-KW"/>
</dbReference>
<dbReference type="RefSeq" id="WP_074933195.1">
    <property type="nucleotide sequence ID" value="NZ_FORI01000010.1"/>
</dbReference>
<reference evidence="2" key="1">
    <citation type="submission" date="2016-10" db="EMBL/GenBank/DDBJ databases">
        <authorList>
            <person name="Varghese N."/>
            <person name="Submissions S."/>
        </authorList>
    </citation>
    <scope>NUCLEOTIDE SEQUENCE [LARGE SCALE GENOMIC DNA]</scope>
    <source>
        <strain evidence="2">XBD1002</strain>
    </source>
</reference>
<gene>
    <name evidence="1" type="ORF">SAMN04487775_11088</name>
</gene>
<dbReference type="OrthoDB" id="350185at2"/>
<evidence type="ECO:0000313" key="2">
    <source>
        <dbReference type="Proteomes" id="UP000182737"/>
    </source>
</evidence>